<dbReference type="EMBL" id="CAJFCV020000001">
    <property type="protein sequence ID" value="CAG9089633.1"/>
    <property type="molecule type" value="Genomic_DNA"/>
</dbReference>
<dbReference type="OrthoDB" id="5908092at2759"/>
<reference evidence="5" key="1">
    <citation type="submission" date="2016-11" db="UniProtKB">
        <authorList>
            <consortium name="WormBaseParasite"/>
        </authorList>
    </citation>
    <scope>IDENTIFICATION</scope>
</reference>
<keyword evidence="4" id="KW-1185">Reference proteome</keyword>
<evidence type="ECO:0000256" key="1">
    <source>
        <dbReference type="SAM" id="MobiDB-lite"/>
    </source>
</evidence>
<protein>
    <submittedName>
        <fullName evidence="2">(pine wood nematode) hypothetical protein</fullName>
    </submittedName>
</protein>
<dbReference type="AlphaFoldDB" id="A0A1I7S2Q8"/>
<proteinExistence type="predicted"/>
<dbReference type="Proteomes" id="UP000659654">
    <property type="component" value="Unassembled WGS sequence"/>
</dbReference>
<feature type="region of interest" description="Disordered" evidence="1">
    <location>
        <begin position="281"/>
        <end position="313"/>
    </location>
</feature>
<dbReference type="Proteomes" id="UP000095284">
    <property type="component" value="Unplaced"/>
</dbReference>
<feature type="compositionally biased region" description="Polar residues" evidence="1">
    <location>
        <begin position="282"/>
        <end position="304"/>
    </location>
</feature>
<accession>A0A1I7S2Q8</accession>
<sequence length="313" mass="35243">MAKGDQNLSEGAAGIEALREELKTSNEAANQRQEALGKTLAALMDKISVFSGTAAPPKTENSPSSSEERPKTDFAELMLLEMRLPTLTGREKASEINSFLYKFKVGARNLPSSEKRDLLESKLAHQALRIWEHCKMAAGDREFEEIFDNFESEVKSRISDTRDWSAIFLKPFFRRHDLHMRDYADRIMDLTVRAFAGAPKEILERQMIAKFLSGVNHKEVGIALAAEKHKNLPFEEMVKIAINVYDYSQGNVCRPQQQQAFDNGNDFIDPPAAHLSGFWDIPTQNNRPTPQSTGGNISPNANQHQDFHRPGLQ</sequence>
<name>A0A1I7S2Q8_BURXY</name>
<feature type="region of interest" description="Disordered" evidence="1">
    <location>
        <begin position="51"/>
        <end position="70"/>
    </location>
</feature>
<evidence type="ECO:0000313" key="3">
    <source>
        <dbReference type="Proteomes" id="UP000095284"/>
    </source>
</evidence>
<dbReference type="Proteomes" id="UP000582659">
    <property type="component" value="Unassembled WGS sequence"/>
</dbReference>
<evidence type="ECO:0000313" key="2">
    <source>
        <dbReference type="EMBL" id="CAD5212018.1"/>
    </source>
</evidence>
<evidence type="ECO:0000313" key="4">
    <source>
        <dbReference type="Proteomes" id="UP000659654"/>
    </source>
</evidence>
<dbReference type="WBParaSite" id="BXY_0728800.1">
    <property type="protein sequence ID" value="BXY_0728800.1"/>
    <property type="gene ID" value="BXY_0728800"/>
</dbReference>
<dbReference type="SMR" id="A0A1I7S2Q8"/>
<reference evidence="2" key="2">
    <citation type="submission" date="2020-09" db="EMBL/GenBank/DDBJ databases">
        <authorList>
            <person name="Kikuchi T."/>
        </authorList>
    </citation>
    <scope>NUCLEOTIDE SEQUENCE</scope>
    <source>
        <strain evidence="2">Ka4C1</strain>
    </source>
</reference>
<feature type="region of interest" description="Disordered" evidence="1">
    <location>
        <begin position="1"/>
        <end position="33"/>
    </location>
</feature>
<dbReference type="EMBL" id="CAJFDI010000001">
    <property type="protein sequence ID" value="CAD5212018.1"/>
    <property type="molecule type" value="Genomic_DNA"/>
</dbReference>
<gene>
    <name evidence="2" type="ORF">BXYJ_LOCUS2709</name>
</gene>
<evidence type="ECO:0000313" key="5">
    <source>
        <dbReference type="WBParaSite" id="BXY_0728800.1"/>
    </source>
</evidence>
<organism evidence="3 5">
    <name type="scientific">Bursaphelenchus xylophilus</name>
    <name type="common">Pinewood nematode worm</name>
    <name type="synonym">Aphelenchoides xylophilus</name>
    <dbReference type="NCBI Taxonomy" id="6326"/>
    <lineage>
        <taxon>Eukaryota</taxon>
        <taxon>Metazoa</taxon>
        <taxon>Ecdysozoa</taxon>
        <taxon>Nematoda</taxon>
        <taxon>Chromadorea</taxon>
        <taxon>Rhabditida</taxon>
        <taxon>Tylenchina</taxon>
        <taxon>Tylenchomorpha</taxon>
        <taxon>Aphelenchoidea</taxon>
        <taxon>Aphelenchoididae</taxon>
        <taxon>Bursaphelenchus</taxon>
    </lineage>
</organism>